<organism evidence="1 2">
    <name type="scientific">Jiella sonneratiae</name>
    <dbReference type="NCBI Taxonomy" id="2816856"/>
    <lineage>
        <taxon>Bacteria</taxon>
        <taxon>Pseudomonadati</taxon>
        <taxon>Pseudomonadota</taxon>
        <taxon>Alphaproteobacteria</taxon>
        <taxon>Hyphomicrobiales</taxon>
        <taxon>Aurantimonadaceae</taxon>
        <taxon>Jiella</taxon>
    </lineage>
</organism>
<dbReference type="PANTHER" id="PTHR11941">
    <property type="entry name" value="ENOYL-COA HYDRATASE-RELATED"/>
    <property type="match status" value="1"/>
</dbReference>
<dbReference type="Proteomes" id="UP000664288">
    <property type="component" value="Unassembled WGS sequence"/>
</dbReference>
<protein>
    <submittedName>
        <fullName evidence="1">Enoyl-CoA hydratase/isomerase family protein</fullName>
    </submittedName>
</protein>
<dbReference type="CDD" id="cd06558">
    <property type="entry name" value="crotonase-like"/>
    <property type="match status" value="1"/>
</dbReference>
<gene>
    <name evidence="1" type="ORF">J1C47_19690</name>
</gene>
<evidence type="ECO:0000313" key="1">
    <source>
        <dbReference type="EMBL" id="MBO0905874.1"/>
    </source>
</evidence>
<comment type="caution">
    <text evidence="1">The sequence shown here is derived from an EMBL/GenBank/DDBJ whole genome shotgun (WGS) entry which is preliminary data.</text>
</comment>
<reference evidence="1 2" key="1">
    <citation type="submission" date="2021-03" db="EMBL/GenBank/DDBJ databases">
        <title>Whole genome sequence of Jiella sp. MQZ13P-4.</title>
        <authorList>
            <person name="Tuo L."/>
        </authorList>
    </citation>
    <scope>NUCLEOTIDE SEQUENCE [LARGE SCALE GENOMIC DNA]</scope>
    <source>
        <strain evidence="1 2">MQZ13P-4</strain>
    </source>
</reference>
<evidence type="ECO:0000313" key="2">
    <source>
        <dbReference type="Proteomes" id="UP000664288"/>
    </source>
</evidence>
<dbReference type="InterPro" id="IPR001753">
    <property type="entry name" value="Enoyl-CoA_hydra/iso"/>
</dbReference>
<keyword evidence="2" id="KW-1185">Reference proteome</keyword>
<dbReference type="RefSeq" id="WP_207352506.1">
    <property type="nucleotide sequence ID" value="NZ_JAFMPY010000027.1"/>
</dbReference>
<dbReference type="InterPro" id="IPR029045">
    <property type="entry name" value="ClpP/crotonase-like_dom_sf"/>
</dbReference>
<dbReference type="Gene3D" id="3.90.226.10">
    <property type="entry name" value="2-enoyl-CoA Hydratase, Chain A, domain 1"/>
    <property type="match status" value="1"/>
</dbReference>
<proteinExistence type="predicted"/>
<accession>A0ABS3J881</accession>
<name>A0ABS3J881_9HYPH</name>
<dbReference type="PANTHER" id="PTHR11941:SF54">
    <property type="entry name" value="ENOYL-COA HYDRATASE, MITOCHONDRIAL"/>
    <property type="match status" value="1"/>
</dbReference>
<dbReference type="SUPFAM" id="SSF52096">
    <property type="entry name" value="ClpP/crotonase"/>
    <property type="match status" value="1"/>
</dbReference>
<dbReference type="Pfam" id="PF00378">
    <property type="entry name" value="ECH_1"/>
    <property type="match status" value="1"/>
</dbReference>
<dbReference type="EMBL" id="JAFMPY010000027">
    <property type="protein sequence ID" value="MBO0905874.1"/>
    <property type="molecule type" value="Genomic_DNA"/>
</dbReference>
<sequence>MSDESEDRGEEGDRLCTLSLRGAIAEITLCSGPLNLVTRPFLRQLNAHLRTLADRTDIRCVILHGGAGRAFCAGSDIREFEALRDGTASERKILFEDMVLRSLALLPVPTIAAIDAPAFGGGLELALACDIRVLKAGIGIGLTESRLGGLAGNGAVRLARLVGPARAKEMLFTGMVVDAATALDWGIVNSLAETGSALDRARTMAATIAGRGPVSNRLAKRLVDAALDEPLDAALARSTRAQQQIFDSADLHEGAAAFFAKREPEFTNG</sequence>